<dbReference type="Proteomes" id="UP000276133">
    <property type="component" value="Unassembled WGS sequence"/>
</dbReference>
<dbReference type="AlphaFoldDB" id="A0A3M7TA58"/>
<dbReference type="EMBL" id="REGN01000097">
    <property type="protein sequence ID" value="RNA44491.1"/>
    <property type="molecule type" value="Genomic_DNA"/>
</dbReference>
<name>A0A3M7TA58_BRAPC</name>
<evidence type="ECO:0000313" key="1">
    <source>
        <dbReference type="EMBL" id="RNA44491.1"/>
    </source>
</evidence>
<reference evidence="1 2" key="1">
    <citation type="journal article" date="2018" name="Sci. Rep.">
        <title>Genomic signatures of local adaptation to the degree of environmental predictability in rotifers.</title>
        <authorList>
            <person name="Franch-Gras L."/>
            <person name="Hahn C."/>
            <person name="Garcia-Roger E.M."/>
            <person name="Carmona M.J."/>
            <person name="Serra M."/>
            <person name="Gomez A."/>
        </authorList>
    </citation>
    <scope>NUCLEOTIDE SEQUENCE [LARGE SCALE GENOMIC DNA]</scope>
    <source>
        <strain evidence="1">HYR1</strain>
    </source>
</reference>
<comment type="caution">
    <text evidence="1">The sequence shown here is derived from an EMBL/GenBank/DDBJ whole genome shotgun (WGS) entry which is preliminary data.</text>
</comment>
<sequence length="128" mass="15590">MKYILHEFGHSLIKSNRKFTIIQINLYPIFIKIAQKERHIANLNEKFYFYHLFDLKVIINSFFDFEILFSSLKNVKMHRARKSSFRQLKNTIVLNKSSIQCRFEKWIFDNYTLFFKTNVSYNSIKKGY</sequence>
<organism evidence="1 2">
    <name type="scientific">Brachionus plicatilis</name>
    <name type="common">Marine rotifer</name>
    <name type="synonym">Brachionus muelleri</name>
    <dbReference type="NCBI Taxonomy" id="10195"/>
    <lineage>
        <taxon>Eukaryota</taxon>
        <taxon>Metazoa</taxon>
        <taxon>Spiralia</taxon>
        <taxon>Gnathifera</taxon>
        <taxon>Rotifera</taxon>
        <taxon>Eurotatoria</taxon>
        <taxon>Monogononta</taxon>
        <taxon>Pseudotrocha</taxon>
        <taxon>Ploima</taxon>
        <taxon>Brachionidae</taxon>
        <taxon>Brachionus</taxon>
    </lineage>
</organism>
<protein>
    <submittedName>
        <fullName evidence="1">Uncharacterized protein</fullName>
    </submittedName>
</protein>
<accession>A0A3M7TA58</accession>
<keyword evidence="2" id="KW-1185">Reference proteome</keyword>
<proteinExistence type="predicted"/>
<evidence type="ECO:0000313" key="2">
    <source>
        <dbReference type="Proteomes" id="UP000276133"/>
    </source>
</evidence>
<gene>
    <name evidence="1" type="ORF">BpHYR1_019880</name>
</gene>